<keyword evidence="4" id="KW-0804">Transcription</keyword>
<dbReference type="PANTHER" id="PTHR30537">
    <property type="entry name" value="HTH-TYPE TRANSCRIPTIONAL REGULATOR"/>
    <property type="match status" value="1"/>
</dbReference>
<comment type="similarity">
    <text evidence="1">Belongs to the LysR transcriptional regulatory family.</text>
</comment>
<feature type="domain" description="HTH lysR-type" evidence="5">
    <location>
        <begin position="6"/>
        <end position="63"/>
    </location>
</feature>
<keyword evidence="2" id="KW-0805">Transcription regulation</keyword>
<dbReference type="Proteomes" id="UP000183982">
    <property type="component" value="Unassembled WGS sequence"/>
</dbReference>
<sequence length="296" mass="32830">MSTAMPQLSMLQAFEAAGRLGSLKAAAEELNLTPSAISHRISALESRLDIALFEPKGRGLSLTHAGKTYLAGVRSGLDQISIAGDQIRHQGLSGPLKIRLYPTFAHRWLIPRLESFTSRYPDIEMDLVITTSPFDFSSSDTDIAIEYTKRPIDNYECVKLLSEEVVAICSEQFHIASGRPTDPNALNNLNRIHNLLHPEEWDWWREKAGVKGNFSARDHRVNSRDTAIDAAAAGLGVALARHPLIDEELTTRRVIAPFGVSASDSKSYYFISTPERLSIARVSAFRDWIVSQSKRG</sequence>
<dbReference type="SUPFAM" id="SSF53850">
    <property type="entry name" value="Periplasmic binding protein-like II"/>
    <property type="match status" value="1"/>
</dbReference>
<dbReference type="InterPro" id="IPR058163">
    <property type="entry name" value="LysR-type_TF_proteobact-type"/>
</dbReference>
<dbReference type="Pfam" id="PF00126">
    <property type="entry name" value="HTH_1"/>
    <property type="match status" value="1"/>
</dbReference>
<dbReference type="SUPFAM" id="SSF46785">
    <property type="entry name" value="Winged helix' DNA-binding domain"/>
    <property type="match status" value="1"/>
</dbReference>
<dbReference type="Gene3D" id="3.40.190.10">
    <property type="entry name" value="Periplasmic binding protein-like II"/>
    <property type="match status" value="2"/>
</dbReference>
<evidence type="ECO:0000256" key="4">
    <source>
        <dbReference type="ARBA" id="ARBA00023163"/>
    </source>
</evidence>
<reference evidence="7" key="1">
    <citation type="submission" date="2016-11" db="EMBL/GenBank/DDBJ databases">
        <authorList>
            <person name="Varghese N."/>
            <person name="Submissions S."/>
        </authorList>
    </citation>
    <scope>NUCLEOTIDE SEQUENCE [LARGE SCALE GENOMIC DNA]</scope>
    <source>
        <strain evidence="7">DSM 100564</strain>
    </source>
</reference>
<dbReference type="Gene3D" id="1.10.10.10">
    <property type="entry name" value="Winged helix-like DNA-binding domain superfamily/Winged helix DNA-binding domain"/>
    <property type="match status" value="1"/>
</dbReference>
<dbReference type="InterPro" id="IPR005119">
    <property type="entry name" value="LysR_subst-bd"/>
</dbReference>
<dbReference type="GO" id="GO:0043565">
    <property type="term" value="F:sequence-specific DNA binding"/>
    <property type="evidence" value="ECO:0007669"/>
    <property type="project" value="TreeGrafter"/>
</dbReference>
<evidence type="ECO:0000313" key="6">
    <source>
        <dbReference type="EMBL" id="SHJ89793.1"/>
    </source>
</evidence>
<keyword evidence="3" id="KW-0238">DNA-binding</keyword>
<protein>
    <submittedName>
        <fullName evidence="6">LysR family transcriptional regulator, glycine cleavage system transcriptional activator</fullName>
    </submittedName>
</protein>
<dbReference type="GO" id="GO:0003700">
    <property type="term" value="F:DNA-binding transcription factor activity"/>
    <property type="evidence" value="ECO:0007669"/>
    <property type="project" value="InterPro"/>
</dbReference>
<evidence type="ECO:0000256" key="3">
    <source>
        <dbReference type="ARBA" id="ARBA00023125"/>
    </source>
</evidence>
<organism evidence="6 7">
    <name type="scientific">Shimia gijangensis</name>
    <dbReference type="NCBI Taxonomy" id="1470563"/>
    <lineage>
        <taxon>Bacteria</taxon>
        <taxon>Pseudomonadati</taxon>
        <taxon>Pseudomonadota</taxon>
        <taxon>Alphaproteobacteria</taxon>
        <taxon>Rhodobacterales</taxon>
        <taxon>Roseobacteraceae</taxon>
    </lineage>
</organism>
<accession>A0A1M6N2I8</accession>
<keyword evidence="7" id="KW-1185">Reference proteome</keyword>
<dbReference type="PANTHER" id="PTHR30537:SF32">
    <property type="entry name" value="HTH-TYPE TRANSCRIPTIONAL REGULATOR DSDC"/>
    <property type="match status" value="1"/>
</dbReference>
<dbReference type="InterPro" id="IPR000847">
    <property type="entry name" value="LysR_HTH_N"/>
</dbReference>
<evidence type="ECO:0000259" key="5">
    <source>
        <dbReference type="PROSITE" id="PS50931"/>
    </source>
</evidence>
<evidence type="ECO:0000256" key="2">
    <source>
        <dbReference type="ARBA" id="ARBA00023015"/>
    </source>
</evidence>
<proteinExistence type="inferred from homology"/>
<dbReference type="RefSeq" id="WP_073253646.1">
    <property type="nucleotide sequence ID" value="NZ_FQZQ01000015.1"/>
</dbReference>
<name>A0A1M6N2I8_9RHOB</name>
<dbReference type="InterPro" id="IPR036390">
    <property type="entry name" value="WH_DNA-bd_sf"/>
</dbReference>
<dbReference type="AlphaFoldDB" id="A0A1M6N2I8"/>
<dbReference type="PROSITE" id="PS50931">
    <property type="entry name" value="HTH_LYSR"/>
    <property type="match status" value="1"/>
</dbReference>
<dbReference type="Pfam" id="PF03466">
    <property type="entry name" value="LysR_substrate"/>
    <property type="match status" value="1"/>
</dbReference>
<evidence type="ECO:0000313" key="7">
    <source>
        <dbReference type="Proteomes" id="UP000183982"/>
    </source>
</evidence>
<dbReference type="STRING" id="1470563.SAMN05444000_11514"/>
<evidence type="ECO:0000256" key="1">
    <source>
        <dbReference type="ARBA" id="ARBA00009437"/>
    </source>
</evidence>
<dbReference type="GO" id="GO:0006351">
    <property type="term" value="P:DNA-templated transcription"/>
    <property type="evidence" value="ECO:0007669"/>
    <property type="project" value="TreeGrafter"/>
</dbReference>
<dbReference type="EMBL" id="FQZQ01000015">
    <property type="protein sequence ID" value="SHJ89793.1"/>
    <property type="molecule type" value="Genomic_DNA"/>
</dbReference>
<dbReference type="InterPro" id="IPR036388">
    <property type="entry name" value="WH-like_DNA-bd_sf"/>
</dbReference>
<dbReference type="OrthoDB" id="9813056at2"/>
<gene>
    <name evidence="6" type="ORF">SAMN05444000_11514</name>
</gene>